<reference evidence="2" key="1">
    <citation type="journal article" date="2014" name="Proc. Natl. Acad. Sci. U.S.A.">
        <title>Extensive sampling of basidiomycete genomes demonstrates inadequacy of the white-rot/brown-rot paradigm for wood decay fungi.</title>
        <authorList>
            <person name="Riley R."/>
            <person name="Salamov A.A."/>
            <person name="Brown D.W."/>
            <person name="Nagy L.G."/>
            <person name="Floudas D."/>
            <person name="Held B.W."/>
            <person name="Levasseur A."/>
            <person name="Lombard V."/>
            <person name="Morin E."/>
            <person name="Otillar R."/>
            <person name="Lindquist E.A."/>
            <person name="Sun H."/>
            <person name="LaButti K.M."/>
            <person name="Schmutz J."/>
            <person name="Jabbour D."/>
            <person name="Luo H."/>
            <person name="Baker S.E."/>
            <person name="Pisabarro A.G."/>
            <person name="Walton J.D."/>
            <person name="Blanchette R.A."/>
            <person name="Henrissat B."/>
            <person name="Martin F."/>
            <person name="Cullen D."/>
            <person name="Hibbett D.S."/>
            <person name="Grigoriev I.V."/>
        </authorList>
    </citation>
    <scope>NUCLEOTIDE SEQUENCE [LARGE SCALE GENOMIC DNA]</scope>
    <source>
        <strain evidence="2">MUCL 33604</strain>
    </source>
</reference>
<name>A0A067Q3H7_9AGAM</name>
<dbReference type="InParanoid" id="A0A067Q3H7"/>
<dbReference type="HOGENOM" id="CLU_1686865_0_0_1"/>
<keyword evidence="2" id="KW-1185">Reference proteome</keyword>
<dbReference type="EMBL" id="KL197718">
    <property type="protein sequence ID" value="KDQ58037.1"/>
    <property type="molecule type" value="Genomic_DNA"/>
</dbReference>
<gene>
    <name evidence="1" type="ORF">JAAARDRAFT_255429</name>
</gene>
<dbReference type="Proteomes" id="UP000027265">
    <property type="component" value="Unassembled WGS sequence"/>
</dbReference>
<organism evidence="1 2">
    <name type="scientific">Jaapia argillacea MUCL 33604</name>
    <dbReference type="NCBI Taxonomy" id="933084"/>
    <lineage>
        <taxon>Eukaryota</taxon>
        <taxon>Fungi</taxon>
        <taxon>Dikarya</taxon>
        <taxon>Basidiomycota</taxon>
        <taxon>Agaricomycotina</taxon>
        <taxon>Agaricomycetes</taxon>
        <taxon>Agaricomycetidae</taxon>
        <taxon>Jaapiales</taxon>
        <taxon>Jaapiaceae</taxon>
        <taxon>Jaapia</taxon>
    </lineage>
</organism>
<evidence type="ECO:0000313" key="2">
    <source>
        <dbReference type="Proteomes" id="UP000027265"/>
    </source>
</evidence>
<dbReference type="AlphaFoldDB" id="A0A067Q3H7"/>
<sequence>MGRGTVMSLNPFLILSPPTSLQPLSLQTQCAFRIPVHLVDVVAEGPNSRHRDRTPACRPYATRLGPSILSRPTNAVKFTSTPLGRFIAFCLGPGTNPCFFVIVPSFASDQLAFPPTSPTHQCKCERECVLSLPPYVSPYPIFSSLLPSPRILVFKY</sequence>
<evidence type="ECO:0000313" key="1">
    <source>
        <dbReference type="EMBL" id="KDQ58037.1"/>
    </source>
</evidence>
<protein>
    <submittedName>
        <fullName evidence="1">Uncharacterized protein</fullName>
    </submittedName>
</protein>
<accession>A0A067Q3H7</accession>
<proteinExistence type="predicted"/>